<evidence type="ECO:0000256" key="2">
    <source>
        <dbReference type="ARBA" id="ARBA00022729"/>
    </source>
</evidence>
<feature type="region of interest" description="Disordered" evidence="6">
    <location>
        <begin position="440"/>
        <end position="472"/>
    </location>
</feature>
<keyword evidence="1 5" id="KW-0245">EGF-like domain</keyword>
<evidence type="ECO:0000313" key="10">
    <source>
        <dbReference type="Proteomes" id="UP000515150"/>
    </source>
</evidence>
<keyword evidence="3" id="KW-0677">Repeat</keyword>
<dbReference type="OrthoDB" id="2015116at2759"/>
<dbReference type="AlphaFoldDB" id="A0A6P7PDZ1"/>
<sequence length="501" mass="54021">MLRPLLILLLVGALFRKDCEAQSTTSSSNTLQVVLLIGGWPGPVYRGFYGRYHAFGPPVVYNPRGGEREGPVDSSDPGPVLEGVRMESDGSDEALPLEAEEEADTEVWEDVPVDPLTAVPTLRTSRPERGAAHIAGINESPQQRRDTSHGLRPDADGATAGQDRDRWRGDTSADGSEPAARRGDRAEQAHPSAVELLSDPRGSAAVRNHSVKPQLPGDFLFEVAVEVDFKQDSDDSWENQARSLLLPVKSLVREKLEAVRPLLSMSLKRIKRLNAGVLYILWLRVGPGPSGSRLQASVPSALQGLVASSLGDAHREAAVMSASTSDVNECGTQLVLCDANADCVNHFGSYSCHCRPGFRDASRLGSGGTVCVDLRGCSSGLSPEAKGVYALFFLLSAFILMLLVVAAVLYRRHHRGAFMVQCRSRSSTCGPDLNNNHHHPHHDDYSCPAETSSPPPLPARGPGAAWAQEKRRRPAVDLPLLRFSSLQPADGAAETQESGRM</sequence>
<dbReference type="Pfam" id="PF07645">
    <property type="entry name" value="EGF_CA"/>
    <property type="match status" value="1"/>
</dbReference>
<dbReference type="InterPro" id="IPR001881">
    <property type="entry name" value="EGF-like_Ca-bd_dom"/>
</dbReference>
<dbReference type="PROSITE" id="PS00010">
    <property type="entry name" value="ASX_HYDROXYL"/>
    <property type="match status" value="1"/>
</dbReference>
<keyword evidence="7" id="KW-1133">Transmembrane helix</keyword>
<protein>
    <submittedName>
        <fullName evidence="11">Uncharacterized protein zgc:66455</fullName>
    </submittedName>
</protein>
<dbReference type="KEGG" id="bspl:114868972"/>
<dbReference type="Gene3D" id="2.10.25.10">
    <property type="entry name" value="Laminin"/>
    <property type="match status" value="1"/>
</dbReference>
<dbReference type="CDD" id="cd00054">
    <property type="entry name" value="EGF_CA"/>
    <property type="match status" value="1"/>
</dbReference>
<evidence type="ECO:0000256" key="5">
    <source>
        <dbReference type="PROSITE-ProRule" id="PRU00076"/>
    </source>
</evidence>
<feature type="chain" id="PRO_5027966860" evidence="8">
    <location>
        <begin position="22"/>
        <end position="501"/>
    </location>
</feature>
<name>A0A6P7PDZ1_BETSP</name>
<accession>A0A6P7PDZ1</accession>
<reference evidence="11" key="1">
    <citation type="submission" date="2025-08" db="UniProtKB">
        <authorList>
            <consortium name="RefSeq"/>
        </authorList>
    </citation>
    <scope>IDENTIFICATION</scope>
</reference>
<dbReference type="InterPro" id="IPR049883">
    <property type="entry name" value="NOTCH1_EGF-like"/>
</dbReference>
<organism evidence="10 11">
    <name type="scientific">Betta splendens</name>
    <name type="common">Siamese fighting fish</name>
    <dbReference type="NCBI Taxonomy" id="158456"/>
    <lineage>
        <taxon>Eukaryota</taxon>
        <taxon>Metazoa</taxon>
        <taxon>Chordata</taxon>
        <taxon>Craniata</taxon>
        <taxon>Vertebrata</taxon>
        <taxon>Euteleostomi</taxon>
        <taxon>Actinopterygii</taxon>
        <taxon>Neopterygii</taxon>
        <taxon>Teleostei</taxon>
        <taxon>Neoteleostei</taxon>
        <taxon>Acanthomorphata</taxon>
        <taxon>Anabantaria</taxon>
        <taxon>Anabantiformes</taxon>
        <taxon>Anabantoidei</taxon>
        <taxon>Osphronemidae</taxon>
        <taxon>Betta</taxon>
    </lineage>
</organism>
<dbReference type="SMART" id="SM00181">
    <property type="entry name" value="EGF"/>
    <property type="match status" value="1"/>
</dbReference>
<feature type="compositionally biased region" description="Basic and acidic residues" evidence="6">
    <location>
        <begin position="162"/>
        <end position="171"/>
    </location>
</feature>
<dbReference type="SMART" id="SM00179">
    <property type="entry name" value="EGF_CA"/>
    <property type="match status" value="1"/>
</dbReference>
<feature type="compositionally biased region" description="Basic and acidic residues" evidence="6">
    <location>
        <begin position="179"/>
        <end position="188"/>
    </location>
</feature>
<dbReference type="FunFam" id="2.10.25.10:FF:000038">
    <property type="entry name" value="Fibrillin 2"/>
    <property type="match status" value="1"/>
</dbReference>
<keyword evidence="7" id="KW-0812">Transmembrane</keyword>
<keyword evidence="4" id="KW-1015">Disulfide bond</keyword>
<feature type="compositionally biased region" description="Basic and acidic residues" evidence="6">
    <location>
        <begin position="142"/>
        <end position="155"/>
    </location>
</feature>
<dbReference type="SUPFAM" id="SSF57196">
    <property type="entry name" value="EGF/Laminin"/>
    <property type="match status" value="1"/>
</dbReference>
<feature type="compositionally biased region" description="Acidic residues" evidence="6">
    <location>
        <begin position="98"/>
        <end position="112"/>
    </location>
</feature>
<proteinExistence type="predicted"/>
<evidence type="ECO:0000256" key="7">
    <source>
        <dbReference type="SAM" id="Phobius"/>
    </source>
</evidence>
<keyword evidence="10" id="KW-1185">Reference proteome</keyword>
<evidence type="ECO:0000256" key="1">
    <source>
        <dbReference type="ARBA" id="ARBA00022536"/>
    </source>
</evidence>
<keyword evidence="2 8" id="KW-0732">Signal</keyword>
<dbReference type="Proteomes" id="UP000515150">
    <property type="component" value="Chromosome 1"/>
</dbReference>
<dbReference type="GO" id="GO:0030855">
    <property type="term" value="P:epithelial cell differentiation"/>
    <property type="evidence" value="ECO:0007669"/>
    <property type="project" value="UniProtKB-ARBA"/>
</dbReference>
<dbReference type="GeneID" id="114868972"/>
<evidence type="ECO:0000313" key="11">
    <source>
        <dbReference type="RefSeq" id="XP_029028573.1"/>
    </source>
</evidence>
<evidence type="ECO:0000256" key="3">
    <source>
        <dbReference type="ARBA" id="ARBA00022737"/>
    </source>
</evidence>
<dbReference type="InterPro" id="IPR000742">
    <property type="entry name" value="EGF"/>
</dbReference>
<evidence type="ECO:0000259" key="9">
    <source>
        <dbReference type="PROSITE" id="PS50026"/>
    </source>
</evidence>
<gene>
    <name evidence="11" type="primary">zgc:66455</name>
</gene>
<dbReference type="InterPro" id="IPR000152">
    <property type="entry name" value="EGF-type_Asp/Asn_hydroxyl_site"/>
</dbReference>
<dbReference type="PROSITE" id="PS50026">
    <property type="entry name" value="EGF_3"/>
    <property type="match status" value="1"/>
</dbReference>
<dbReference type="GO" id="GO:0005509">
    <property type="term" value="F:calcium ion binding"/>
    <property type="evidence" value="ECO:0007669"/>
    <property type="project" value="InterPro"/>
</dbReference>
<feature type="transmembrane region" description="Helical" evidence="7">
    <location>
        <begin position="387"/>
        <end position="410"/>
    </location>
</feature>
<dbReference type="InParanoid" id="A0A6P7PDZ1"/>
<dbReference type="RefSeq" id="XP_029028573.1">
    <property type="nucleotide sequence ID" value="XM_029172740.3"/>
</dbReference>
<keyword evidence="7" id="KW-0472">Membrane</keyword>
<feature type="domain" description="EGF-like" evidence="9">
    <location>
        <begin position="326"/>
        <end position="364"/>
    </location>
</feature>
<dbReference type="PROSITE" id="PS01187">
    <property type="entry name" value="EGF_CA"/>
    <property type="match status" value="1"/>
</dbReference>
<dbReference type="InterPro" id="IPR018097">
    <property type="entry name" value="EGF_Ca-bd_CS"/>
</dbReference>
<evidence type="ECO:0000256" key="4">
    <source>
        <dbReference type="ARBA" id="ARBA00023157"/>
    </source>
</evidence>
<evidence type="ECO:0000256" key="8">
    <source>
        <dbReference type="SAM" id="SignalP"/>
    </source>
</evidence>
<evidence type="ECO:0000256" key="6">
    <source>
        <dbReference type="SAM" id="MobiDB-lite"/>
    </source>
</evidence>
<comment type="caution">
    <text evidence="5">Lacks conserved residue(s) required for the propagation of feature annotation.</text>
</comment>
<feature type="region of interest" description="Disordered" evidence="6">
    <location>
        <begin position="65"/>
        <end position="201"/>
    </location>
</feature>
<feature type="signal peptide" evidence="8">
    <location>
        <begin position="1"/>
        <end position="21"/>
    </location>
</feature>